<proteinExistence type="predicted"/>
<name>A0A2T7A933_TUBBO</name>
<dbReference type="AlphaFoldDB" id="A0A2T7A933"/>
<feature type="compositionally biased region" description="Polar residues" evidence="1">
    <location>
        <begin position="45"/>
        <end position="61"/>
    </location>
</feature>
<dbReference type="EMBL" id="NESQ01000002">
    <property type="protein sequence ID" value="PUU84246.1"/>
    <property type="molecule type" value="Genomic_DNA"/>
</dbReference>
<keyword evidence="3" id="KW-1185">Reference proteome</keyword>
<dbReference type="OrthoDB" id="5415986at2759"/>
<accession>A0A2T7A933</accession>
<evidence type="ECO:0000256" key="1">
    <source>
        <dbReference type="SAM" id="MobiDB-lite"/>
    </source>
</evidence>
<gene>
    <name evidence="2" type="ORF">B9Z19DRAFT_1070510</name>
</gene>
<sequence length="191" mass="21748">MCGLTYNPLNPPTMIHAPLPKHYHHHHHHKHYNNYPPKPPPSPAQPTITSTSALKSKSQANTHCLRRGSKVLLPRTTTTTTTKETKTKTLLLRRKLLANLDSLSPSTTKVFYAQPYTHVVPSKRPKCDSAKSLKRCETAGDECMRAGEILLDRRRRRQMKRRGEGGGPITRSRARAKEMLERINTRSRTMK</sequence>
<reference evidence="2 3" key="1">
    <citation type="submission" date="2017-04" db="EMBL/GenBank/DDBJ databases">
        <title>Draft genome sequence of Tuber borchii Vittad., a whitish edible truffle.</title>
        <authorList>
            <consortium name="DOE Joint Genome Institute"/>
            <person name="Murat C."/>
            <person name="Kuo A."/>
            <person name="Barry K.W."/>
            <person name="Clum A."/>
            <person name="Dockter R.B."/>
            <person name="Fauchery L."/>
            <person name="Iotti M."/>
            <person name="Kohler A."/>
            <person name="Labutti K."/>
            <person name="Lindquist E.A."/>
            <person name="Lipzen A."/>
            <person name="Ohm R.A."/>
            <person name="Wang M."/>
            <person name="Grigoriev I.V."/>
            <person name="Zambonelli A."/>
            <person name="Martin F.M."/>
        </authorList>
    </citation>
    <scope>NUCLEOTIDE SEQUENCE [LARGE SCALE GENOMIC DNA]</scope>
    <source>
        <strain evidence="2 3">Tbo3840</strain>
    </source>
</reference>
<protein>
    <submittedName>
        <fullName evidence="2">Uncharacterized protein</fullName>
    </submittedName>
</protein>
<dbReference type="Proteomes" id="UP000244722">
    <property type="component" value="Unassembled WGS sequence"/>
</dbReference>
<feature type="region of interest" description="Disordered" evidence="1">
    <location>
        <begin position="17"/>
        <end position="61"/>
    </location>
</feature>
<evidence type="ECO:0000313" key="3">
    <source>
        <dbReference type="Proteomes" id="UP000244722"/>
    </source>
</evidence>
<evidence type="ECO:0000313" key="2">
    <source>
        <dbReference type="EMBL" id="PUU84246.1"/>
    </source>
</evidence>
<feature type="compositionally biased region" description="Basic residues" evidence="1">
    <location>
        <begin position="19"/>
        <end position="32"/>
    </location>
</feature>
<comment type="caution">
    <text evidence="2">The sequence shown here is derived from an EMBL/GenBank/DDBJ whole genome shotgun (WGS) entry which is preliminary data.</text>
</comment>
<organism evidence="2 3">
    <name type="scientific">Tuber borchii</name>
    <name type="common">White truffle</name>
    <dbReference type="NCBI Taxonomy" id="42251"/>
    <lineage>
        <taxon>Eukaryota</taxon>
        <taxon>Fungi</taxon>
        <taxon>Dikarya</taxon>
        <taxon>Ascomycota</taxon>
        <taxon>Pezizomycotina</taxon>
        <taxon>Pezizomycetes</taxon>
        <taxon>Pezizales</taxon>
        <taxon>Tuberaceae</taxon>
        <taxon>Tuber</taxon>
    </lineage>
</organism>